<dbReference type="Proteomes" id="UP001632037">
    <property type="component" value="Unassembled WGS sequence"/>
</dbReference>
<evidence type="ECO:0000256" key="1">
    <source>
        <dbReference type="SAM" id="MobiDB-lite"/>
    </source>
</evidence>
<evidence type="ECO:0000313" key="2">
    <source>
        <dbReference type="EMBL" id="KAL3673347.1"/>
    </source>
</evidence>
<feature type="region of interest" description="Disordered" evidence="1">
    <location>
        <begin position="39"/>
        <end position="64"/>
    </location>
</feature>
<accession>A0ABD3G3Y1</accession>
<keyword evidence="3" id="KW-1185">Reference proteome</keyword>
<proteinExistence type="predicted"/>
<dbReference type="AlphaFoldDB" id="A0ABD3G3Y1"/>
<evidence type="ECO:0008006" key="4">
    <source>
        <dbReference type="Google" id="ProtNLM"/>
    </source>
</evidence>
<protein>
    <recommendedName>
        <fullName evidence="4">AGC-kinase C-terminal domain-containing protein</fullName>
    </recommendedName>
</protein>
<sequence>MVPKFFRTNGFNKPDKKNPSILVQDVGPDDFDLNECWSGRSSSSAPHYRVSYPEKKAPSGPSWGPRFTTLSSNVLSASTAVTKQLRIRESTRWAISRLRKSTVETSPTLARAASMPEQHLFSESNLDDYYDSDDQPEDEDGDYLETDKRSKLQYSWTQYM</sequence>
<gene>
    <name evidence="2" type="ORF">V7S43_001063</name>
</gene>
<evidence type="ECO:0000313" key="3">
    <source>
        <dbReference type="Proteomes" id="UP001632037"/>
    </source>
</evidence>
<name>A0ABD3G3Y1_9STRA</name>
<comment type="caution">
    <text evidence="2">The sequence shown here is derived from an EMBL/GenBank/DDBJ whole genome shotgun (WGS) entry which is preliminary data.</text>
</comment>
<feature type="region of interest" description="Disordered" evidence="1">
    <location>
        <begin position="105"/>
        <end position="147"/>
    </location>
</feature>
<organism evidence="2 3">
    <name type="scientific">Phytophthora oleae</name>
    <dbReference type="NCBI Taxonomy" id="2107226"/>
    <lineage>
        <taxon>Eukaryota</taxon>
        <taxon>Sar</taxon>
        <taxon>Stramenopiles</taxon>
        <taxon>Oomycota</taxon>
        <taxon>Peronosporomycetes</taxon>
        <taxon>Peronosporales</taxon>
        <taxon>Peronosporaceae</taxon>
        <taxon>Phytophthora</taxon>
    </lineage>
</organism>
<dbReference type="EMBL" id="JBIMZQ010000002">
    <property type="protein sequence ID" value="KAL3673347.1"/>
    <property type="molecule type" value="Genomic_DNA"/>
</dbReference>
<feature type="region of interest" description="Disordered" evidence="1">
    <location>
        <begin position="1"/>
        <end position="26"/>
    </location>
</feature>
<reference evidence="2 3" key="1">
    <citation type="submission" date="2024-09" db="EMBL/GenBank/DDBJ databases">
        <title>Genome sequencing and assembly of Phytophthora oleae, isolate VK10A, causative agent of rot of olive drupes.</title>
        <authorList>
            <person name="Conti Taguali S."/>
            <person name="Riolo M."/>
            <person name="La Spada F."/>
            <person name="Cacciola S.O."/>
            <person name="Dionisio G."/>
        </authorList>
    </citation>
    <scope>NUCLEOTIDE SEQUENCE [LARGE SCALE GENOMIC DNA]</scope>
    <source>
        <strain evidence="2 3">VK10A</strain>
    </source>
</reference>
<feature type="compositionally biased region" description="Acidic residues" evidence="1">
    <location>
        <begin position="125"/>
        <end position="144"/>
    </location>
</feature>